<accession>A0A2S9XMF3</accession>
<keyword evidence="2" id="KW-0456">Lyase</keyword>
<keyword evidence="3" id="KW-1185">Reference proteome</keyword>
<dbReference type="Proteomes" id="UP000237968">
    <property type="component" value="Unassembled WGS sequence"/>
</dbReference>
<dbReference type="Pfam" id="PF02901">
    <property type="entry name" value="PFL-like"/>
    <property type="match status" value="1"/>
</dbReference>
<dbReference type="EMBL" id="PVNK01000180">
    <property type="protein sequence ID" value="PRP94035.1"/>
    <property type="molecule type" value="Genomic_DNA"/>
</dbReference>
<dbReference type="InterPro" id="IPR051215">
    <property type="entry name" value="GRE"/>
</dbReference>
<dbReference type="RefSeq" id="WP_106393437.1">
    <property type="nucleotide sequence ID" value="NZ_PVNK01000180.1"/>
</dbReference>
<dbReference type="PROSITE" id="PS51554">
    <property type="entry name" value="PFL"/>
    <property type="match status" value="1"/>
</dbReference>
<evidence type="ECO:0000313" key="3">
    <source>
        <dbReference type="Proteomes" id="UP000237968"/>
    </source>
</evidence>
<name>A0A2S9XMF3_9BACT</name>
<gene>
    <name evidence="2" type="primary">bssA_2</name>
    <name evidence="2" type="ORF">ENSA5_41470</name>
</gene>
<dbReference type="AlphaFoldDB" id="A0A2S9XMF3"/>
<dbReference type="GO" id="GO:0018805">
    <property type="term" value="F:benzylsuccinate synthase activity"/>
    <property type="evidence" value="ECO:0007669"/>
    <property type="project" value="UniProtKB-EC"/>
</dbReference>
<dbReference type="PANTHER" id="PTHR43641">
    <property type="entry name" value="FORMATE ACETYLTRANSFERASE 3-RELATED"/>
    <property type="match status" value="1"/>
</dbReference>
<dbReference type="SUPFAM" id="SSF51998">
    <property type="entry name" value="PFL-like glycyl radical enzymes"/>
    <property type="match status" value="1"/>
</dbReference>
<organism evidence="2 3">
    <name type="scientific">Enhygromyxa salina</name>
    <dbReference type="NCBI Taxonomy" id="215803"/>
    <lineage>
        <taxon>Bacteria</taxon>
        <taxon>Pseudomonadati</taxon>
        <taxon>Myxococcota</taxon>
        <taxon>Polyangia</taxon>
        <taxon>Nannocystales</taxon>
        <taxon>Nannocystaceae</taxon>
        <taxon>Enhygromyxa</taxon>
    </lineage>
</organism>
<dbReference type="InterPro" id="IPR004184">
    <property type="entry name" value="PFL_dom"/>
</dbReference>
<dbReference type="Gene3D" id="3.20.70.20">
    <property type="match status" value="1"/>
</dbReference>
<dbReference type="EC" id="4.1.99.11" evidence="2"/>
<proteinExistence type="predicted"/>
<feature type="domain" description="PFL" evidence="1">
    <location>
        <begin position="35"/>
        <end position="700"/>
    </location>
</feature>
<reference evidence="2 3" key="1">
    <citation type="submission" date="2018-03" db="EMBL/GenBank/DDBJ databases">
        <title>Draft Genome Sequences of the Obligatory Marine Myxobacteria Enhygromyxa salina SWB005.</title>
        <authorList>
            <person name="Poehlein A."/>
            <person name="Moghaddam J.A."/>
            <person name="Harms H."/>
            <person name="Alanjari M."/>
            <person name="Koenig G.M."/>
            <person name="Daniel R."/>
            <person name="Schaeberle T.F."/>
        </authorList>
    </citation>
    <scope>NUCLEOTIDE SEQUENCE [LARGE SCALE GENOMIC DNA]</scope>
    <source>
        <strain evidence="2 3">SWB005</strain>
    </source>
</reference>
<comment type="caution">
    <text evidence="2">The sequence shown here is derived from an EMBL/GenBank/DDBJ whole genome shotgun (WGS) entry which is preliminary data.</text>
</comment>
<dbReference type="PANTHER" id="PTHR43641:SF2">
    <property type="entry name" value="DEHYDRATASE YBIW-RELATED"/>
    <property type="match status" value="1"/>
</dbReference>
<dbReference type="GO" id="GO:0005829">
    <property type="term" value="C:cytosol"/>
    <property type="evidence" value="ECO:0007669"/>
    <property type="project" value="TreeGrafter"/>
</dbReference>
<evidence type="ECO:0000313" key="2">
    <source>
        <dbReference type="EMBL" id="PRP94035.1"/>
    </source>
</evidence>
<protein>
    <submittedName>
        <fullName evidence="2">Benzylsuccinate synthase alpha subunit</fullName>
        <ecNumber evidence="2">4.1.99.11</ecNumber>
    </submittedName>
</protein>
<evidence type="ECO:0000259" key="1">
    <source>
        <dbReference type="PROSITE" id="PS51554"/>
    </source>
</evidence>
<dbReference type="OrthoDB" id="9803969at2"/>
<sequence>MSSSARITTITAPLERDRITLSDHRLAHVTLASMPRVARLRARQLEAKAEICIERAKLITEYMTELADAHAPAAIVVARRVRHYLSRRQAIFRDDNLLAGSTTSKQLGAPIYPELLGLSIWPELDTISARATTPQRLSAAEIETLNLEVFPYWIDETVIEILRARLGKPPPLCLRLLEKLTFYACGKVGGVSHCVPRHERVLHEGMDALIAEAQARELDIELSRELGDADAEAQVVFYQAAQLALRGAIEHATALASKARALARAATDGTTRREYEALAEVCSRVPAKPARSFREALNSLWLNQIALHAENANLGLSPGRLDQVLWPFYQRDVAAGRLTPAQAVELCCCLWLKLTDNTALMTETAELLGGGVGSTPALTLGGVDGHGRDAVNDLTYVLLRTAELMALPAPVVNARYCFDVNDLRYRDRLVEVIVNADASVAIHSDVADIETLINQGQRPEHARDYAIVGRAALVSSGRDYAAASAITLNLAQAVDLTLFQGKTSRGPEQIGPYTPDPREFSGYEDFWAAFATQLRAQIERAIEINELLSRVHQDLLPTPLLSTLFEGPLALGRDLLRGGAVYNSSGATHVAFPEVCDSLNAIEVAVFRDGRATMAELIEAVRSDFAPPYTQLRDDLVHNMPRLGTGDPVALRNSNRLLDLIYDVYQSHTNYRGGPYRPAYWTTSHVSHGELFGALPSGRRARRPFNPGITPTIAATPGGTGALHELLDALASFDSRSIPGGAAVELELGPPRPGEDRRLYLERFATLVEDYFRQGGMQAQFHLRAQPSRPHCDLETGAVISRLPWSSERRR</sequence>